<evidence type="ECO:0000313" key="1">
    <source>
        <dbReference type="EMBL" id="KAH9299761.1"/>
    </source>
</evidence>
<feature type="non-terminal residue" evidence="1">
    <location>
        <position position="59"/>
    </location>
</feature>
<keyword evidence="2" id="KW-1185">Reference proteome</keyword>
<organism evidence="1 2">
    <name type="scientific">Taxus chinensis</name>
    <name type="common">Chinese yew</name>
    <name type="synonym">Taxus wallichiana var. chinensis</name>
    <dbReference type="NCBI Taxonomy" id="29808"/>
    <lineage>
        <taxon>Eukaryota</taxon>
        <taxon>Viridiplantae</taxon>
        <taxon>Streptophyta</taxon>
        <taxon>Embryophyta</taxon>
        <taxon>Tracheophyta</taxon>
        <taxon>Spermatophyta</taxon>
        <taxon>Pinopsida</taxon>
        <taxon>Pinidae</taxon>
        <taxon>Conifers II</taxon>
        <taxon>Cupressales</taxon>
        <taxon>Taxaceae</taxon>
        <taxon>Taxus</taxon>
    </lineage>
</organism>
<proteinExistence type="predicted"/>
<feature type="non-terminal residue" evidence="1">
    <location>
        <position position="1"/>
    </location>
</feature>
<dbReference type="AlphaFoldDB" id="A0AA38CI43"/>
<comment type="caution">
    <text evidence="1">The sequence shown here is derived from an EMBL/GenBank/DDBJ whole genome shotgun (WGS) entry which is preliminary data.</text>
</comment>
<protein>
    <submittedName>
        <fullName evidence="1">Uncharacterized protein</fullName>
    </submittedName>
</protein>
<reference evidence="1 2" key="1">
    <citation type="journal article" date="2021" name="Nat. Plants">
        <title>The Taxus genome provides insights into paclitaxel biosynthesis.</title>
        <authorList>
            <person name="Xiong X."/>
            <person name="Gou J."/>
            <person name="Liao Q."/>
            <person name="Li Y."/>
            <person name="Zhou Q."/>
            <person name="Bi G."/>
            <person name="Li C."/>
            <person name="Du R."/>
            <person name="Wang X."/>
            <person name="Sun T."/>
            <person name="Guo L."/>
            <person name="Liang H."/>
            <person name="Lu P."/>
            <person name="Wu Y."/>
            <person name="Zhang Z."/>
            <person name="Ro D.K."/>
            <person name="Shang Y."/>
            <person name="Huang S."/>
            <person name="Yan J."/>
        </authorList>
    </citation>
    <scope>NUCLEOTIDE SEQUENCE [LARGE SCALE GENOMIC DNA]</scope>
    <source>
        <strain evidence="1">Ta-2019</strain>
    </source>
</reference>
<dbReference type="Proteomes" id="UP000824469">
    <property type="component" value="Unassembled WGS sequence"/>
</dbReference>
<dbReference type="EMBL" id="JAHRHJ020000010">
    <property type="protein sequence ID" value="KAH9299761.1"/>
    <property type="molecule type" value="Genomic_DNA"/>
</dbReference>
<sequence>ASNNVMPIKVANSLGLTLTRASGLCYSMESKEVPLVGKINDAQVDLPEFPDKKVSMNIL</sequence>
<accession>A0AA38CI43</accession>
<name>A0AA38CI43_TAXCH</name>
<gene>
    <name evidence="1" type="ORF">KI387_031443</name>
</gene>
<evidence type="ECO:0000313" key="2">
    <source>
        <dbReference type="Proteomes" id="UP000824469"/>
    </source>
</evidence>